<feature type="compositionally biased region" description="Basic and acidic residues" evidence="9">
    <location>
        <begin position="944"/>
        <end position="957"/>
    </location>
</feature>
<reference evidence="13" key="3">
    <citation type="submission" date="2025-04" db="UniProtKB">
        <authorList>
            <consortium name="RefSeq"/>
        </authorList>
    </citation>
    <scope>IDENTIFICATION</scope>
    <source>
        <strain evidence="13">CBS 781.70</strain>
    </source>
</reference>
<feature type="region of interest" description="Disordered" evidence="9">
    <location>
        <begin position="924"/>
        <end position="1004"/>
    </location>
</feature>
<dbReference type="Gene3D" id="1.25.10.10">
    <property type="entry name" value="Leucine-rich Repeat Variant"/>
    <property type="match status" value="1"/>
</dbReference>
<dbReference type="PIRSF" id="PIRSF037092">
    <property type="entry name" value="AP3_complex_delta"/>
    <property type="match status" value="1"/>
</dbReference>
<keyword evidence="7" id="KW-0333">Golgi apparatus</keyword>
<feature type="domain" description="Clathrin/coatomer adaptor adaptin-like N-terminal" evidence="10">
    <location>
        <begin position="20"/>
        <end position="633"/>
    </location>
</feature>
<feature type="compositionally biased region" description="Basic and acidic residues" evidence="9">
    <location>
        <begin position="754"/>
        <end position="772"/>
    </location>
</feature>
<dbReference type="AlphaFoldDB" id="A0A6G1GD10"/>
<evidence type="ECO:0000256" key="8">
    <source>
        <dbReference type="SAM" id="Coils"/>
    </source>
</evidence>
<dbReference type="Proteomes" id="UP000504638">
    <property type="component" value="Unplaced"/>
</dbReference>
<dbReference type="OrthoDB" id="10264595at2759"/>
<evidence type="ECO:0000256" key="7">
    <source>
        <dbReference type="PIRNR" id="PIRNR037092"/>
    </source>
</evidence>
<comment type="subcellular location">
    <subcellularLocation>
        <location evidence="1">Endomembrane system</location>
    </subcellularLocation>
    <subcellularLocation>
        <location evidence="7">Golgi apparatus</location>
    </subcellularLocation>
</comment>
<comment type="function">
    <text evidence="7">Part of the AP-3 complex, an adaptor-related complex which is not clathrin-associated. The complex is associated with the Golgi region as well as more peripheral structures. It facilitates the budding of vesicles from the Golgi membrane.</text>
</comment>
<organism evidence="11">
    <name type="scientific">Eremomyces bilateralis CBS 781.70</name>
    <dbReference type="NCBI Taxonomy" id="1392243"/>
    <lineage>
        <taxon>Eukaryota</taxon>
        <taxon>Fungi</taxon>
        <taxon>Dikarya</taxon>
        <taxon>Ascomycota</taxon>
        <taxon>Pezizomycotina</taxon>
        <taxon>Dothideomycetes</taxon>
        <taxon>Dothideomycetes incertae sedis</taxon>
        <taxon>Eremomycetales</taxon>
        <taxon>Eremomycetaceae</taxon>
        <taxon>Eremomyces</taxon>
    </lineage>
</organism>
<reference evidence="13" key="2">
    <citation type="submission" date="2020-04" db="EMBL/GenBank/DDBJ databases">
        <authorList>
            <consortium name="NCBI Genome Project"/>
        </authorList>
    </citation>
    <scope>NUCLEOTIDE SEQUENCE</scope>
    <source>
        <strain evidence="13">CBS 781.70</strain>
    </source>
</reference>
<evidence type="ECO:0000259" key="10">
    <source>
        <dbReference type="Pfam" id="PF01602"/>
    </source>
</evidence>
<evidence type="ECO:0000256" key="3">
    <source>
        <dbReference type="ARBA" id="ARBA00022448"/>
    </source>
</evidence>
<evidence type="ECO:0000256" key="2">
    <source>
        <dbReference type="ARBA" id="ARBA00006613"/>
    </source>
</evidence>
<keyword evidence="5 7" id="KW-0653">Protein transport</keyword>
<keyword evidence="6" id="KW-0472">Membrane</keyword>
<keyword evidence="8" id="KW-0175">Coiled coil</keyword>
<dbReference type="PANTHER" id="PTHR22781">
    <property type="entry name" value="DELTA ADAPTIN-RELATED"/>
    <property type="match status" value="1"/>
</dbReference>
<dbReference type="Pfam" id="PF01602">
    <property type="entry name" value="Adaptin_N"/>
    <property type="match status" value="1"/>
</dbReference>
<feature type="region of interest" description="Disordered" evidence="9">
    <location>
        <begin position="812"/>
        <end position="869"/>
    </location>
</feature>
<evidence type="ECO:0000313" key="12">
    <source>
        <dbReference type="Proteomes" id="UP000504638"/>
    </source>
</evidence>
<comment type="similarity">
    <text evidence="2 7">Belongs to the adaptor complexes large subunit family.</text>
</comment>
<dbReference type="InterPro" id="IPR016024">
    <property type="entry name" value="ARM-type_fold"/>
</dbReference>
<dbReference type="RefSeq" id="XP_033537599.1">
    <property type="nucleotide sequence ID" value="XM_033674360.1"/>
</dbReference>
<keyword evidence="12" id="KW-1185">Reference proteome</keyword>
<dbReference type="InterPro" id="IPR002553">
    <property type="entry name" value="Clathrin/coatomer_adapt-like_N"/>
</dbReference>
<dbReference type="PANTHER" id="PTHR22781:SF12">
    <property type="entry name" value="AP-3 COMPLEX SUBUNIT DELTA-1"/>
    <property type="match status" value="1"/>
</dbReference>
<dbReference type="InterPro" id="IPR017105">
    <property type="entry name" value="AP3_complex_dsu"/>
</dbReference>
<keyword evidence="3 7" id="KW-0813">Transport</keyword>
<dbReference type="EMBL" id="ML975151">
    <property type="protein sequence ID" value="KAF1815968.1"/>
    <property type="molecule type" value="Genomic_DNA"/>
</dbReference>
<dbReference type="InterPro" id="IPR011989">
    <property type="entry name" value="ARM-like"/>
</dbReference>
<evidence type="ECO:0000313" key="11">
    <source>
        <dbReference type="EMBL" id="KAF1815968.1"/>
    </source>
</evidence>
<accession>A0A6G1GD10</accession>
<dbReference type="GO" id="GO:0030123">
    <property type="term" value="C:AP-3 adaptor complex"/>
    <property type="evidence" value="ECO:0007669"/>
    <property type="project" value="InterPro"/>
</dbReference>
<reference evidence="11 13" key="1">
    <citation type="submission" date="2020-01" db="EMBL/GenBank/DDBJ databases">
        <authorList>
            <consortium name="DOE Joint Genome Institute"/>
            <person name="Haridas S."/>
            <person name="Albert R."/>
            <person name="Binder M."/>
            <person name="Bloem J."/>
            <person name="Labutti K."/>
            <person name="Salamov A."/>
            <person name="Andreopoulos B."/>
            <person name="Baker S.E."/>
            <person name="Barry K."/>
            <person name="Bills G."/>
            <person name="Bluhm B.H."/>
            <person name="Cannon C."/>
            <person name="Castanera R."/>
            <person name="Culley D.E."/>
            <person name="Daum C."/>
            <person name="Ezra D."/>
            <person name="Gonzalez J.B."/>
            <person name="Henrissat B."/>
            <person name="Kuo A."/>
            <person name="Liang C."/>
            <person name="Lipzen A."/>
            <person name="Lutzoni F."/>
            <person name="Magnuson J."/>
            <person name="Mondo S."/>
            <person name="Nolan M."/>
            <person name="Ohm R."/>
            <person name="Pangilinan J."/>
            <person name="Park H.-J."/>
            <person name="Ramirez L."/>
            <person name="Alfaro M."/>
            <person name="Sun H."/>
            <person name="Tritt A."/>
            <person name="Yoshinaga Y."/>
            <person name="Zwiers L.-H."/>
            <person name="Turgeon B.G."/>
            <person name="Goodwin S.B."/>
            <person name="Spatafora J.W."/>
            <person name="Crous P.W."/>
            <person name="Grigoriev I.V."/>
        </authorList>
    </citation>
    <scope>NUCLEOTIDE SEQUENCE</scope>
    <source>
        <strain evidence="11 13">CBS 781.70</strain>
    </source>
</reference>
<gene>
    <name evidence="11 13" type="ORF">P152DRAFT_203479</name>
</gene>
<evidence type="ECO:0000313" key="13">
    <source>
        <dbReference type="RefSeq" id="XP_033537599.1"/>
    </source>
</evidence>
<dbReference type="GeneID" id="54414930"/>
<feature type="compositionally biased region" description="Polar residues" evidence="9">
    <location>
        <begin position="820"/>
        <end position="829"/>
    </location>
</feature>
<evidence type="ECO:0000256" key="5">
    <source>
        <dbReference type="ARBA" id="ARBA00022927"/>
    </source>
</evidence>
<evidence type="ECO:0000256" key="1">
    <source>
        <dbReference type="ARBA" id="ARBA00004308"/>
    </source>
</evidence>
<evidence type="ECO:0000256" key="9">
    <source>
        <dbReference type="SAM" id="MobiDB-lite"/>
    </source>
</evidence>
<dbReference type="GO" id="GO:0006623">
    <property type="term" value="P:protein targeting to vacuole"/>
    <property type="evidence" value="ECO:0007669"/>
    <property type="project" value="TreeGrafter"/>
</dbReference>
<protein>
    <recommendedName>
        <fullName evidence="7">AP-3 complex subunit delta</fullName>
    </recommendedName>
</protein>
<evidence type="ECO:0000256" key="6">
    <source>
        <dbReference type="ARBA" id="ARBA00023136"/>
    </source>
</evidence>
<sequence>MFEKSLYDLIRGLRNHKGNERQYIQDSVRECRREIKSQDMDLKATALLKLTYLEMFGYDMSWASFNVLEVMSSPKYLLKRVGYLAAVQSFRADTEVLMLAENLLKKDLMSVTPAIIGLPLGAVPHVINPTMANSLLSDLLPRLSHSQVSIRKKTVVTLYRLAVVYPETLRPAWPKIKERLLDEQEDPSVTAAVVNVVCELGWRRPQDFLPLAPRLFEILVEGKNNWMAIKVIKLFATLTPLEPRLVKKLLPALTNIIKTTMAMSLLYECIDGIVQGGILDSVQGTAEGDEVARLCVSKLRGMLTVERDPNLKYVALLAFQKIVKSHPDLVNAHHDVVLECIDDEDISIRACALDLAGGMVDGENIMTIVDRLVKQLLTAPINAPEDDPKNDRVRNDGMLAVADSDGEDPETSLQAAENITQQAIPLPLEFRNLVIRRILDMCSRDTFANITDDFEWYLRVLLSLVKACPPPSPSSIVEDDVSKEIGNQLLNVGVRVRSMRQEATKAAESLVLLENRGQLFPESSTGGQGVLNDAAWLVGEYSEYLRDPSAVLSSLVHSSSTLLPAETLITYVQAIPKVLGAIGKVQVSPWTEARRSRMSLLLGRASYFLDGLKTHPDLEVQERSVEYLELIKLISEAVLAQAEGTDQPILEAPLLLTQALPSLHSGMELNPVAPAAQRKVTIPEALELEKPIHEDLSSLLIEHFEQDVDTVGEYRSFYFEKERRRLDAVTAAERLEPPKLEVSSYQNSSDEGDSDTKRRQQLERQEKYRDDPFYIGGARGSGTSTPIHDILKANNGDQVDIDAIPIMDLDLTERSDAEPSSRNGQSLTSTRRKPKRDIQILGDENLEDADAGSVDTPRLSSVPSHLDRSKKSALLQVDSSGLGSFSLLGNQGNQLYIEQREAEEKALREIERLRLEMERASIRVQDHVGPPEGTIVRKKKKSKVAKDLASEGTEEVKKKKKKKKKTKAATPMEGMGQQAAQEDSLAPTTKVKKKRRQVAFEEPS</sequence>
<feature type="region of interest" description="Disordered" evidence="9">
    <location>
        <begin position="737"/>
        <end position="790"/>
    </location>
</feature>
<feature type="coiled-coil region" evidence="8">
    <location>
        <begin position="893"/>
        <end position="923"/>
    </location>
</feature>
<feature type="compositionally biased region" description="Basic residues" evidence="9">
    <location>
        <begin position="958"/>
        <end position="967"/>
    </location>
</feature>
<dbReference type="GO" id="GO:0005794">
    <property type="term" value="C:Golgi apparatus"/>
    <property type="evidence" value="ECO:0007669"/>
    <property type="project" value="UniProtKB-SubCell"/>
</dbReference>
<dbReference type="SUPFAM" id="SSF48371">
    <property type="entry name" value="ARM repeat"/>
    <property type="match status" value="1"/>
</dbReference>
<dbReference type="GO" id="GO:0006896">
    <property type="term" value="P:Golgi to vacuole transport"/>
    <property type="evidence" value="ECO:0007669"/>
    <property type="project" value="TreeGrafter"/>
</dbReference>
<keyword evidence="4" id="KW-0677">Repeat</keyword>
<proteinExistence type="inferred from homology"/>
<dbReference type="GO" id="GO:0010008">
    <property type="term" value="C:endosome membrane"/>
    <property type="evidence" value="ECO:0007669"/>
    <property type="project" value="TreeGrafter"/>
</dbReference>
<comment type="subunit">
    <text evidence="7">Adaptor protein complex 3 (AP-3) is a heterotetramer.</text>
</comment>
<evidence type="ECO:0000256" key="4">
    <source>
        <dbReference type="ARBA" id="ARBA00022737"/>
    </source>
</evidence>
<name>A0A6G1GD10_9PEZI</name>